<reference evidence="3" key="1">
    <citation type="submission" date="2016-06" db="UniProtKB">
        <authorList>
            <consortium name="WormBaseParasite"/>
        </authorList>
    </citation>
    <scope>IDENTIFICATION</scope>
</reference>
<evidence type="ECO:0000313" key="2">
    <source>
        <dbReference type="Proteomes" id="UP000271098"/>
    </source>
</evidence>
<reference evidence="1 2" key="2">
    <citation type="submission" date="2018-11" db="EMBL/GenBank/DDBJ databases">
        <authorList>
            <consortium name="Pathogen Informatics"/>
        </authorList>
    </citation>
    <scope>NUCLEOTIDE SEQUENCE [LARGE SCALE GENOMIC DNA]</scope>
</reference>
<sequence length="150" mass="17371">NFAAGGQQAQQPQQAPTFEKHLTDYEECKEDVHKYCSRPGLDLKSDMAILDCLQYVKLSETELLTAPCEHLVWEFKVNLTQDERFRFAAQEFCRDEIATRPVMAQCLQKTQPGYALSCLVDTAYNIYDTRQKLPRETRCFQFLGKSHHCL</sequence>
<protein>
    <submittedName>
        <fullName evidence="3">Golgi apparatus protein 1</fullName>
    </submittedName>
</protein>
<dbReference type="PANTHER" id="PTHR11884">
    <property type="entry name" value="SELECTIN LIGAND RELATED"/>
    <property type="match status" value="1"/>
</dbReference>
<keyword evidence="2" id="KW-1185">Reference proteome</keyword>
<dbReference type="OrthoDB" id="2015434at2759"/>
<accession>A0A183D1G4</accession>
<dbReference type="Pfam" id="PF00839">
    <property type="entry name" value="Cys_rich_FGFR"/>
    <property type="match status" value="1"/>
</dbReference>
<gene>
    <name evidence="1" type="ORF">GPUH_LOCUS2555</name>
</gene>
<dbReference type="Proteomes" id="UP000271098">
    <property type="component" value="Unassembled WGS sequence"/>
</dbReference>
<dbReference type="GO" id="GO:0017134">
    <property type="term" value="F:fibroblast growth factor binding"/>
    <property type="evidence" value="ECO:0007669"/>
    <property type="project" value="TreeGrafter"/>
</dbReference>
<proteinExistence type="predicted"/>
<dbReference type="InterPro" id="IPR039728">
    <property type="entry name" value="GLG1"/>
</dbReference>
<evidence type="ECO:0000313" key="3">
    <source>
        <dbReference type="WBParaSite" id="GPUH_0000256001-mRNA-1"/>
    </source>
</evidence>
<dbReference type="WBParaSite" id="GPUH_0000256001-mRNA-1">
    <property type="protein sequence ID" value="GPUH_0000256001-mRNA-1"/>
    <property type="gene ID" value="GPUH_0000256001"/>
</dbReference>
<name>A0A183D1G4_9BILA</name>
<dbReference type="AlphaFoldDB" id="A0A183D1G4"/>
<dbReference type="PANTHER" id="PTHR11884:SF1">
    <property type="entry name" value="GOLGI APPARATUS PROTEIN 1"/>
    <property type="match status" value="1"/>
</dbReference>
<evidence type="ECO:0000313" key="1">
    <source>
        <dbReference type="EMBL" id="VDK34940.1"/>
    </source>
</evidence>
<organism evidence="3">
    <name type="scientific">Gongylonema pulchrum</name>
    <dbReference type="NCBI Taxonomy" id="637853"/>
    <lineage>
        <taxon>Eukaryota</taxon>
        <taxon>Metazoa</taxon>
        <taxon>Ecdysozoa</taxon>
        <taxon>Nematoda</taxon>
        <taxon>Chromadorea</taxon>
        <taxon>Rhabditida</taxon>
        <taxon>Spirurina</taxon>
        <taxon>Spiruromorpha</taxon>
        <taxon>Spiruroidea</taxon>
        <taxon>Gongylonematidae</taxon>
        <taxon>Gongylonema</taxon>
    </lineage>
</organism>
<dbReference type="GO" id="GO:0000139">
    <property type="term" value="C:Golgi membrane"/>
    <property type="evidence" value="ECO:0007669"/>
    <property type="project" value="TreeGrafter"/>
</dbReference>
<dbReference type="EMBL" id="UYRT01003923">
    <property type="protein sequence ID" value="VDK34940.1"/>
    <property type="molecule type" value="Genomic_DNA"/>
</dbReference>
<dbReference type="InterPro" id="IPR001893">
    <property type="entry name" value="Cys-rich_GLG1_repeat"/>
</dbReference>